<feature type="binding site" evidence="2">
    <location>
        <position position="131"/>
    </location>
    <ligand>
        <name>substrate</name>
    </ligand>
</feature>
<sequence>MSAGPSAVRVAVLYPELLGTYGDGGNAAVLAARARARGMGAEVVEVVGSEGLPQADVYLLGGGEDGPQRHVARLLAQEDRMARAVGAGGAVLAVCAGMQVLGSAFRDVDGSVPGLSLLPCRTVEPLPAERRAVGEVVVEADPSLGLPPLLGFENHGGRTALDDGAVPLGRVLRGTGNGVGEASVDGVVAGRVVGTYLHGPVLALNPALADRLLEWAAGVGPGGLPDGDERLAALDEAAGAARAVRLRMAGLGG</sequence>
<evidence type="ECO:0000313" key="5">
    <source>
        <dbReference type="Proteomes" id="UP000555552"/>
    </source>
</evidence>
<keyword evidence="5" id="KW-1185">Reference proteome</keyword>
<dbReference type="Proteomes" id="UP000555552">
    <property type="component" value="Unassembled WGS sequence"/>
</dbReference>
<comment type="caution">
    <text evidence="4">The sequence shown here is derived from an EMBL/GenBank/DDBJ whole genome shotgun (WGS) entry which is preliminary data.</text>
</comment>
<keyword evidence="2" id="KW-0961">Cell wall biogenesis/degradation</keyword>
<keyword evidence="2" id="KW-0436">Ligase</keyword>
<dbReference type="UniPathway" id="UPA00219"/>
<feature type="domain" description="CobB/CobQ-like glutamine amidotransferase" evidence="3">
    <location>
        <begin position="9"/>
        <end position="203"/>
    </location>
</feature>
<dbReference type="EMBL" id="JABEMA010000518">
    <property type="protein sequence ID" value="NNH24791.1"/>
    <property type="molecule type" value="Genomic_DNA"/>
</dbReference>
<comment type="function">
    <text evidence="2">The lipid II isoglutaminyl synthase complex catalyzes the formation of alpha-D-isoglutamine in the cell wall lipid II stem peptide. The GatD subunit catalyzes the hydrolysis of glutamine to glutamate and ammonia. The resulting ammonia molecule is channeled to the active site of MurT.</text>
</comment>
<dbReference type="InterPro" id="IPR011698">
    <property type="entry name" value="GATase_3"/>
</dbReference>
<comment type="catalytic activity">
    <reaction evidence="2">
        <text>L-glutamine + H2O = L-glutamate + NH4(+)</text>
        <dbReference type="Rhea" id="RHEA:15889"/>
        <dbReference type="ChEBI" id="CHEBI:15377"/>
        <dbReference type="ChEBI" id="CHEBI:28938"/>
        <dbReference type="ChEBI" id="CHEBI:29985"/>
        <dbReference type="ChEBI" id="CHEBI:58359"/>
        <dbReference type="EC" id="3.5.1.2"/>
    </reaction>
</comment>
<organism evidence="4 5">
    <name type="scientific">Pseudokineococcus marinus</name>
    <dbReference type="NCBI Taxonomy" id="351215"/>
    <lineage>
        <taxon>Bacteria</taxon>
        <taxon>Bacillati</taxon>
        <taxon>Actinomycetota</taxon>
        <taxon>Actinomycetes</taxon>
        <taxon>Kineosporiales</taxon>
        <taxon>Kineosporiaceae</taxon>
        <taxon>Pseudokineococcus</taxon>
    </lineage>
</organism>
<dbReference type="InterPro" id="IPR043702">
    <property type="entry name" value="Lipid_II_synth_GatD"/>
</dbReference>
<evidence type="ECO:0000313" key="4">
    <source>
        <dbReference type="EMBL" id="NNH24791.1"/>
    </source>
</evidence>
<comment type="catalytic activity">
    <reaction evidence="2">
        <text>beta-D-GlcNAc-(1-&gt;4)-Mur2Ac(oyl-L-Ala-gamma-D-Glu-L-Lys-D-Ala-D-Ala)-di-trans,octa-cis-undecaprenyl diphosphate + L-glutamine + ATP + H2O = beta-D-GlcNAc-(1-&gt;4)-Mur2Ac(oyl-L-Ala-D-isoglutaminyl-L-Lys-D-Ala-D-Ala)-di-trans,octa-cis-undecaprenyl diphosphate + L-glutamate + ADP + phosphate + H(+)</text>
        <dbReference type="Rhea" id="RHEA:57928"/>
        <dbReference type="ChEBI" id="CHEBI:15377"/>
        <dbReference type="ChEBI" id="CHEBI:15378"/>
        <dbReference type="ChEBI" id="CHEBI:29985"/>
        <dbReference type="ChEBI" id="CHEBI:30616"/>
        <dbReference type="ChEBI" id="CHEBI:43474"/>
        <dbReference type="ChEBI" id="CHEBI:58359"/>
        <dbReference type="ChEBI" id="CHEBI:60033"/>
        <dbReference type="ChEBI" id="CHEBI:62233"/>
        <dbReference type="ChEBI" id="CHEBI:456216"/>
        <dbReference type="EC" id="6.3.5.13"/>
    </reaction>
</comment>
<feature type="active site" evidence="2">
    <location>
        <position position="198"/>
    </location>
</feature>
<dbReference type="PANTHER" id="PTHR21343:SF9">
    <property type="entry name" value="LIPID II ISOGLUTAMINYL SYNTHASE (GLUTAMINE-HYDROLYZING) SUBUNIT GATD"/>
    <property type="match status" value="1"/>
</dbReference>
<evidence type="ECO:0000259" key="3">
    <source>
        <dbReference type="Pfam" id="PF07685"/>
    </source>
</evidence>
<dbReference type="AlphaFoldDB" id="A0A849BQ43"/>
<comment type="pathway">
    <text evidence="2">Cell wall biogenesis; peptidoglycan biosynthesis.</text>
</comment>
<name>A0A849BQ43_9ACTN</name>
<proteinExistence type="inferred from homology"/>
<keyword evidence="1 2" id="KW-0315">Glutamine amidotransferase</keyword>
<dbReference type="PROSITE" id="PS51274">
    <property type="entry name" value="GATASE_COBBQ"/>
    <property type="match status" value="1"/>
</dbReference>
<comment type="similarity">
    <text evidence="2">Belongs to the CobB/CobQ family. GatD subfamily.</text>
</comment>
<reference evidence="4 5" key="1">
    <citation type="submission" date="2020-05" db="EMBL/GenBank/DDBJ databases">
        <title>MicrobeNet Type strains.</title>
        <authorList>
            <person name="Nicholson A.C."/>
        </authorList>
    </citation>
    <scope>NUCLEOTIDE SEQUENCE [LARGE SCALE GENOMIC DNA]</scope>
    <source>
        <strain evidence="4 5">JCM 14547</strain>
    </source>
</reference>
<dbReference type="EC" id="6.3.5.13" evidence="2"/>
<dbReference type="PANTHER" id="PTHR21343">
    <property type="entry name" value="DETHIOBIOTIN SYNTHETASE"/>
    <property type="match status" value="1"/>
</dbReference>
<dbReference type="SUPFAM" id="SSF52317">
    <property type="entry name" value="Class I glutamine amidotransferase-like"/>
    <property type="match status" value="1"/>
</dbReference>
<dbReference type="RefSeq" id="WP_171204492.1">
    <property type="nucleotide sequence ID" value="NZ_BAAANP010000059.1"/>
</dbReference>
<dbReference type="EC" id="3.5.1.2" evidence="2"/>
<protein>
    <recommendedName>
        <fullName evidence="2">Lipid II isoglutaminyl synthase (glutamine-hydrolyzing) subunit GatD</fullName>
        <ecNumber evidence="2">6.3.5.13</ecNumber>
    </recommendedName>
    <alternativeName>
        <fullName evidence="2">Lipid II isoglutaminyl synthase glutaminase subunit</fullName>
        <ecNumber evidence="2">3.5.1.2</ecNumber>
    </alternativeName>
</protein>
<feature type="active site" description="Nucleophile" evidence="2">
    <location>
        <position position="95"/>
    </location>
</feature>
<dbReference type="InterPro" id="IPR029062">
    <property type="entry name" value="Class_I_gatase-like"/>
</dbReference>
<dbReference type="GO" id="GO:0004359">
    <property type="term" value="F:glutaminase activity"/>
    <property type="evidence" value="ECO:0007669"/>
    <property type="project" value="UniProtKB-UniRule"/>
</dbReference>
<dbReference type="GO" id="GO:0009236">
    <property type="term" value="P:cobalamin biosynthetic process"/>
    <property type="evidence" value="ECO:0007669"/>
    <property type="project" value="InterPro"/>
</dbReference>
<dbReference type="Pfam" id="PF07685">
    <property type="entry name" value="GATase_3"/>
    <property type="match status" value="1"/>
</dbReference>
<keyword evidence="4" id="KW-0808">Transferase</keyword>
<dbReference type="GO" id="GO:0009252">
    <property type="term" value="P:peptidoglycan biosynthetic process"/>
    <property type="evidence" value="ECO:0007669"/>
    <property type="project" value="UniProtKB-UniRule"/>
</dbReference>
<gene>
    <name evidence="2" type="primary">gatD</name>
    <name evidence="4" type="ORF">HLB09_17185</name>
</gene>
<evidence type="ECO:0000256" key="2">
    <source>
        <dbReference type="HAMAP-Rule" id="MF_02213"/>
    </source>
</evidence>
<dbReference type="GO" id="GO:0016740">
    <property type="term" value="F:transferase activity"/>
    <property type="evidence" value="ECO:0007669"/>
    <property type="project" value="UniProtKB-KW"/>
</dbReference>
<keyword evidence="2" id="KW-0573">Peptidoglycan synthesis</keyword>
<accession>A0A849BQ43</accession>
<keyword evidence="2" id="KW-0378">Hydrolase</keyword>
<dbReference type="GO" id="GO:0071555">
    <property type="term" value="P:cell wall organization"/>
    <property type="evidence" value="ECO:0007669"/>
    <property type="project" value="UniProtKB-KW"/>
</dbReference>
<dbReference type="GO" id="GO:0008360">
    <property type="term" value="P:regulation of cell shape"/>
    <property type="evidence" value="ECO:0007669"/>
    <property type="project" value="UniProtKB-KW"/>
</dbReference>
<dbReference type="HAMAP" id="MF_02213">
    <property type="entry name" value="Lipid_II_synth_GatD"/>
    <property type="match status" value="1"/>
</dbReference>
<dbReference type="Gene3D" id="3.40.50.880">
    <property type="match status" value="1"/>
</dbReference>
<dbReference type="InterPro" id="IPR033949">
    <property type="entry name" value="CobQ_GATase1"/>
</dbReference>
<comment type="subunit">
    <text evidence="2">Forms a heterodimer with MurT.</text>
</comment>
<dbReference type="CDD" id="cd01750">
    <property type="entry name" value="GATase1_CobQ"/>
    <property type="match status" value="1"/>
</dbReference>
<evidence type="ECO:0000256" key="1">
    <source>
        <dbReference type="ARBA" id="ARBA00022962"/>
    </source>
</evidence>
<keyword evidence="2" id="KW-0133">Cell shape</keyword>
<dbReference type="GO" id="GO:0140282">
    <property type="term" value="F:carbon-nitrogen ligase activity on lipid II"/>
    <property type="evidence" value="ECO:0007669"/>
    <property type="project" value="UniProtKB-UniRule"/>
</dbReference>